<gene>
    <name evidence="8" type="ORF">SAMN02583745_00536</name>
</gene>
<dbReference type="FunFam" id="3.60.20.30:FF:000001">
    <property type="entry name" value="Isoaspartyl peptidase/L-asparaginase"/>
    <property type="match status" value="1"/>
</dbReference>
<dbReference type="SUPFAM" id="SSF56235">
    <property type="entry name" value="N-terminal nucleophile aminohydrolases (Ntn hydrolases)"/>
    <property type="match status" value="1"/>
</dbReference>
<proteinExistence type="predicted"/>
<evidence type="ECO:0000256" key="4">
    <source>
        <dbReference type="ARBA" id="ARBA00069124"/>
    </source>
</evidence>
<feature type="active site" description="Nucleophile" evidence="5">
    <location>
        <position position="191"/>
    </location>
</feature>
<reference evidence="9" key="1">
    <citation type="submission" date="2016-10" db="EMBL/GenBank/DDBJ databases">
        <authorList>
            <person name="Varghese N."/>
            <person name="Submissions S."/>
        </authorList>
    </citation>
    <scope>NUCLEOTIDE SEQUENCE [LARGE SCALE GENOMIC DNA]</scope>
    <source>
        <strain evidence="9">DSM 18579</strain>
    </source>
</reference>
<dbReference type="PANTHER" id="PTHR10188">
    <property type="entry name" value="L-ASPARAGINASE"/>
    <property type="match status" value="1"/>
</dbReference>
<evidence type="ECO:0000256" key="7">
    <source>
        <dbReference type="PIRSR" id="PIRSR600246-3"/>
    </source>
</evidence>
<protein>
    <recommendedName>
        <fullName evidence="4">Isoaspartyl peptidase</fullName>
    </recommendedName>
</protein>
<dbReference type="GO" id="GO:0008233">
    <property type="term" value="F:peptidase activity"/>
    <property type="evidence" value="ECO:0007669"/>
    <property type="project" value="UniProtKB-KW"/>
</dbReference>
<evidence type="ECO:0000256" key="5">
    <source>
        <dbReference type="PIRSR" id="PIRSR600246-1"/>
    </source>
</evidence>
<feature type="binding site" evidence="6">
    <location>
        <begin position="242"/>
        <end position="245"/>
    </location>
    <ligand>
        <name>substrate</name>
    </ligand>
</feature>
<keyword evidence="1" id="KW-0645">Protease</keyword>
<feature type="site" description="Cleavage; by autolysis" evidence="7">
    <location>
        <begin position="190"/>
        <end position="191"/>
    </location>
</feature>
<evidence type="ECO:0000313" key="9">
    <source>
        <dbReference type="Proteomes" id="UP000242642"/>
    </source>
</evidence>
<sequence>MKKIRPVVVIHGGAGVISQSTLTQEQAERYTQALTEILLKAQQLLKSGATAIDVVTEAVIGLENCPLFNAGYGAVFTHEGTHELDAAIMDGASLQAGAITGVAQIKNPIIAAKKVLQESEHVLLSGQGAEAFARKHHIEMVDKDYFSTEFRRNQLHEALKNNQGVVLDHSGKSSVPLPELTPLDEKHKFGTVGAVAIDSEGNLAAATSTGGMTNKQVGRIGDSPIIGAGTYANNESVAISCTGTGEVFMRAVAAFDVHALMTYKDYTLTQATEEVVISKLKSMGGEGGLIAVDKWGNISLCFNSEGMYRGYAYDEGDPTALIFGE</sequence>
<evidence type="ECO:0000256" key="1">
    <source>
        <dbReference type="ARBA" id="ARBA00022670"/>
    </source>
</evidence>
<keyword evidence="9" id="KW-1185">Reference proteome</keyword>
<dbReference type="InterPro" id="IPR000246">
    <property type="entry name" value="Peptidase_T2"/>
</dbReference>
<dbReference type="Gene3D" id="3.60.20.30">
    <property type="entry name" value="(Glycosyl)asparaginase"/>
    <property type="match status" value="1"/>
</dbReference>
<dbReference type="OrthoDB" id="9780217at2"/>
<dbReference type="CDD" id="cd04701">
    <property type="entry name" value="Asparaginase_2"/>
    <property type="match status" value="1"/>
</dbReference>
<keyword evidence="2" id="KW-0378">Hydrolase</keyword>
<evidence type="ECO:0000256" key="6">
    <source>
        <dbReference type="PIRSR" id="PIRSR600246-2"/>
    </source>
</evidence>
<dbReference type="Proteomes" id="UP000242642">
    <property type="component" value="Unassembled WGS sequence"/>
</dbReference>
<dbReference type="GO" id="GO:0016811">
    <property type="term" value="F:hydrolase activity, acting on carbon-nitrogen (but not peptide) bonds, in linear amides"/>
    <property type="evidence" value="ECO:0007669"/>
    <property type="project" value="UniProtKB-ARBA"/>
</dbReference>
<evidence type="ECO:0000256" key="2">
    <source>
        <dbReference type="ARBA" id="ARBA00022801"/>
    </source>
</evidence>
<feature type="binding site" evidence="6">
    <location>
        <begin position="219"/>
        <end position="222"/>
    </location>
    <ligand>
        <name>substrate</name>
    </ligand>
</feature>
<dbReference type="GO" id="GO:0006508">
    <property type="term" value="P:proteolysis"/>
    <property type="evidence" value="ECO:0007669"/>
    <property type="project" value="UniProtKB-KW"/>
</dbReference>
<evidence type="ECO:0000256" key="3">
    <source>
        <dbReference type="ARBA" id="ARBA00022813"/>
    </source>
</evidence>
<dbReference type="InterPro" id="IPR029055">
    <property type="entry name" value="Ntn_hydrolases_N"/>
</dbReference>
<dbReference type="Pfam" id="PF01112">
    <property type="entry name" value="Asparaginase_2"/>
    <property type="match status" value="1"/>
</dbReference>
<dbReference type="PANTHER" id="PTHR10188:SF6">
    <property type="entry name" value="N(4)-(BETA-N-ACETYLGLUCOSAMINYL)-L-ASPARAGINASE"/>
    <property type="match status" value="1"/>
</dbReference>
<dbReference type="RefSeq" id="WP_093317601.1">
    <property type="nucleotide sequence ID" value="NZ_FOHV01000003.1"/>
</dbReference>
<accession>A0A1H9ZDH5</accession>
<keyword evidence="3" id="KW-0068">Autocatalytic cleavage</keyword>
<organism evidence="8 9">
    <name type="scientific">Thorsellia anophelis DSM 18579</name>
    <dbReference type="NCBI Taxonomy" id="1123402"/>
    <lineage>
        <taxon>Bacteria</taxon>
        <taxon>Pseudomonadati</taxon>
        <taxon>Pseudomonadota</taxon>
        <taxon>Gammaproteobacteria</taxon>
        <taxon>Enterobacterales</taxon>
        <taxon>Thorselliaceae</taxon>
        <taxon>Thorsellia</taxon>
    </lineage>
</organism>
<name>A0A1H9ZDH5_9GAMM</name>
<dbReference type="EMBL" id="FOHV01000003">
    <property type="protein sequence ID" value="SES79563.1"/>
    <property type="molecule type" value="Genomic_DNA"/>
</dbReference>
<evidence type="ECO:0000313" key="8">
    <source>
        <dbReference type="EMBL" id="SES79563.1"/>
    </source>
</evidence>
<dbReference type="AlphaFoldDB" id="A0A1H9ZDH5"/>
<dbReference type="STRING" id="1123402.SAMN02583745_00536"/>